<accession>A0A1H6VK93</accession>
<dbReference type="STRING" id="402734.SAMN05660918_2131"/>
<sequence>MKKSIKFFALIPLFVFCQEKITNKEITIINKATVSIDSIVVIDGVKEKISINDKILPNKELKFILPCIDPVDNGEGQYFMKIYKDNKEHNVAYCVYDWSYVSNSNEIIYVKDDEITKTSVTKQE</sequence>
<reference evidence="2" key="1">
    <citation type="submission" date="2016-10" db="EMBL/GenBank/DDBJ databases">
        <authorList>
            <person name="Varghese N."/>
            <person name="Submissions S."/>
        </authorList>
    </citation>
    <scope>NUCLEOTIDE SEQUENCE [LARGE SCALE GENOMIC DNA]</scope>
    <source>
        <strain evidence="2">DSM 17934</strain>
    </source>
</reference>
<organism evidence="1 2">
    <name type="scientific">Flavobacterium terrigena</name>
    <dbReference type="NCBI Taxonomy" id="402734"/>
    <lineage>
        <taxon>Bacteria</taxon>
        <taxon>Pseudomonadati</taxon>
        <taxon>Bacteroidota</taxon>
        <taxon>Flavobacteriia</taxon>
        <taxon>Flavobacteriales</taxon>
        <taxon>Flavobacteriaceae</taxon>
        <taxon>Flavobacterium</taxon>
    </lineage>
</organism>
<proteinExistence type="predicted"/>
<evidence type="ECO:0000313" key="2">
    <source>
        <dbReference type="Proteomes" id="UP000199702"/>
    </source>
</evidence>
<name>A0A1H6VK93_9FLAO</name>
<dbReference type="RefSeq" id="WP_091312893.1">
    <property type="nucleotide sequence ID" value="NZ_CBCSJU010000006.1"/>
</dbReference>
<gene>
    <name evidence="1" type="ORF">SAMN05660918_2131</name>
</gene>
<dbReference type="EMBL" id="FNYA01000005">
    <property type="protein sequence ID" value="SEJ00752.1"/>
    <property type="molecule type" value="Genomic_DNA"/>
</dbReference>
<evidence type="ECO:0000313" key="1">
    <source>
        <dbReference type="EMBL" id="SEJ00752.1"/>
    </source>
</evidence>
<dbReference type="Proteomes" id="UP000199702">
    <property type="component" value="Unassembled WGS sequence"/>
</dbReference>
<dbReference type="AlphaFoldDB" id="A0A1H6VK93"/>
<protein>
    <submittedName>
        <fullName evidence="1">Uncharacterized protein</fullName>
    </submittedName>
</protein>
<keyword evidence="2" id="KW-1185">Reference proteome</keyword>